<reference evidence="2 3" key="1">
    <citation type="journal article" date="2019" name="Commun. Biol.">
        <title>The bagworm genome reveals a unique fibroin gene that provides high tensile strength.</title>
        <authorList>
            <person name="Kono N."/>
            <person name="Nakamura H."/>
            <person name="Ohtoshi R."/>
            <person name="Tomita M."/>
            <person name="Numata K."/>
            <person name="Arakawa K."/>
        </authorList>
    </citation>
    <scope>NUCLEOTIDE SEQUENCE [LARGE SCALE GENOMIC DNA]</scope>
</reference>
<feature type="compositionally biased region" description="Polar residues" evidence="1">
    <location>
        <begin position="43"/>
        <end position="55"/>
    </location>
</feature>
<evidence type="ECO:0000313" key="2">
    <source>
        <dbReference type="EMBL" id="GBP08355.1"/>
    </source>
</evidence>
<comment type="caution">
    <text evidence="2">The sequence shown here is derived from an EMBL/GenBank/DDBJ whole genome shotgun (WGS) entry which is preliminary data.</text>
</comment>
<keyword evidence="3" id="KW-1185">Reference proteome</keyword>
<evidence type="ECO:0000256" key="1">
    <source>
        <dbReference type="SAM" id="MobiDB-lite"/>
    </source>
</evidence>
<dbReference type="AlphaFoldDB" id="A0A4C1T2E7"/>
<feature type="region of interest" description="Disordered" evidence="1">
    <location>
        <begin position="42"/>
        <end position="72"/>
    </location>
</feature>
<organism evidence="2 3">
    <name type="scientific">Eumeta variegata</name>
    <name type="common">Bagworm moth</name>
    <name type="synonym">Eumeta japonica</name>
    <dbReference type="NCBI Taxonomy" id="151549"/>
    <lineage>
        <taxon>Eukaryota</taxon>
        <taxon>Metazoa</taxon>
        <taxon>Ecdysozoa</taxon>
        <taxon>Arthropoda</taxon>
        <taxon>Hexapoda</taxon>
        <taxon>Insecta</taxon>
        <taxon>Pterygota</taxon>
        <taxon>Neoptera</taxon>
        <taxon>Endopterygota</taxon>
        <taxon>Lepidoptera</taxon>
        <taxon>Glossata</taxon>
        <taxon>Ditrysia</taxon>
        <taxon>Tineoidea</taxon>
        <taxon>Psychidae</taxon>
        <taxon>Oiketicinae</taxon>
        <taxon>Eumeta</taxon>
    </lineage>
</organism>
<dbReference type="Proteomes" id="UP000299102">
    <property type="component" value="Unassembled WGS sequence"/>
</dbReference>
<accession>A0A4C1T2E7</accession>
<sequence length="72" mass="7945">MRSALPTADETQPGSREKTSGINQQKGCVLVTNRRDGLIVQSLRESSNKGQQVGDSKSDSEEDERLFIRTAH</sequence>
<name>A0A4C1T2E7_EUMVA</name>
<feature type="compositionally biased region" description="Polar residues" evidence="1">
    <location>
        <begin position="9"/>
        <end position="26"/>
    </location>
</feature>
<proteinExistence type="predicted"/>
<feature type="region of interest" description="Disordered" evidence="1">
    <location>
        <begin position="1"/>
        <end position="27"/>
    </location>
</feature>
<dbReference type="EMBL" id="BGZK01000030">
    <property type="protein sequence ID" value="GBP08355.1"/>
    <property type="molecule type" value="Genomic_DNA"/>
</dbReference>
<gene>
    <name evidence="2" type="ORF">EVAR_78820_1</name>
</gene>
<protein>
    <submittedName>
        <fullName evidence="2">Uncharacterized protein</fullName>
    </submittedName>
</protein>
<evidence type="ECO:0000313" key="3">
    <source>
        <dbReference type="Proteomes" id="UP000299102"/>
    </source>
</evidence>